<accession>A0ACB9JVA0</accession>
<protein>
    <submittedName>
        <fullName evidence="1">Uncharacterized protein</fullName>
    </submittedName>
</protein>
<sequence>MIWLFVVFIVSSSYTANLTSMLTLHILEPRVRDIEWLSKNNAPVGCDLNSFVGGYLTDVLKLKNVINVTHLDKYHEYFKNGNIRAAFLELSCQKQFLKEYCNEYTVIGPTYKFGGLGFVFPKDAPITGDVSRAILTLLENGTIRAFKNEWLDTSQSCSSSNPGLEAERLSLTNFWGIFLISGLTSTLSLLIFVYRLLHNQIKKRIVSFKNSRWNNESRWRKAVGVVKIVLSLNHNQVQPRESLESANEWDQRNSPGWERVSPTELPGHLEIGRPTQLDIPMRNLDRIGED</sequence>
<name>A0ACB9JVA0_9ASTR</name>
<reference evidence="2" key="1">
    <citation type="journal article" date="2022" name="Mol. Ecol. Resour.">
        <title>The genomes of chicory, endive, great burdock and yacon provide insights into Asteraceae palaeo-polyploidization history and plant inulin production.</title>
        <authorList>
            <person name="Fan W."/>
            <person name="Wang S."/>
            <person name="Wang H."/>
            <person name="Wang A."/>
            <person name="Jiang F."/>
            <person name="Liu H."/>
            <person name="Zhao H."/>
            <person name="Xu D."/>
            <person name="Zhang Y."/>
        </authorList>
    </citation>
    <scope>NUCLEOTIDE SEQUENCE [LARGE SCALE GENOMIC DNA]</scope>
    <source>
        <strain evidence="2">cv. Yunnan</strain>
    </source>
</reference>
<reference evidence="1 2" key="2">
    <citation type="journal article" date="2022" name="Mol. Ecol. Resour.">
        <title>The genomes of chicory, endive, great burdock and yacon provide insights into Asteraceae paleo-polyploidization history and plant inulin production.</title>
        <authorList>
            <person name="Fan W."/>
            <person name="Wang S."/>
            <person name="Wang H."/>
            <person name="Wang A."/>
            <person name="Jiang F."/>
            <person name="Liu H."/>
            <person name="Zhao H."/>
            <person name="Xu D."/>
            <person name="Zhang Y."/>
        </authorList>
    </citation>
    <scope>NUCLEOTIDE SEQUENCE [LARGE SCALE GENOMIC DNA]</scope>
    <source>
        <strain evidence="2">cv. Yunnan</strain>
        <tissue evidence="1">Leaves</tissue>
    </source>
</reference>
<gene>
    <name evidence="1" type="ORF">L1987_05412</name>
</gene>
<comment type="caution">
    <text evidence="1">The sequence shown here is derived from an EMBL/GenBank/DDBJ whole genome shotgun (WGS) entry which is preliminary data.</text>
</comment>
<evidence type="ECO:0000313" key="1">
    <source>
        <dbReference type="EMBL" id="KAI3823966.1"/>
    </source>
</evidence>
<evidence type="ECO:0000313" key="2">
    <source>
        <dbReference type="Proteomes" id="UP001056120"/>
    </source>
</evidence>
<proteinExistence type="predicted"/>
<dbReference type="Proteomes" id="UP001056120">
    <property type="component" value="Linkage Group LG02"/>
</dbReference>
<keyword evidence="2" id="KW-1185">Reference proteome</keyword>
<organism evidence="1 2">
    <name type="scientific">Smallanthus sonchifolius</name>
    <dbReference type="NCBI Taxonomy" id="185202"/>
    <lineage>
        <taxon>Eukaryota</taxon>
        <taxon>Viridiplantae</taxon>
        <taxon>Streptophyta</taxon>
        <taxon>Embryophyta</taxon>
        <taxon>Tracheophyta</taxon>
        <taxon>Spermatophyta</taxon>
        <taxon>Magnoliopsida</taxon>
        <taxon>eudicotyledons</taxon>
        <taxon>Gunneridae</taxon>
        <taxon>Pentapetalae</taxon>
        <taxon>asterids</taxon>
        <taxon>campanulids</taxon>
        <taxon>Asterales</taxon>
        <taxon>Asteraceae</taxon>
        <taxon>Asteroideae</taxon>
        <taxon>Heliantheae alliance</taxon>
        <taxon>Millerieae</taxon>
        <taxon>Smallanthus</taxon>
    </lineage>
</organism>
<dbReference type="EMBL" id="CM042019">
    <property type="protein sequence ID" value="KAI3823966.1"/>
    <property type="molecule type" value="Genomic_DNA"/>
</dbReference>